<dbReference type="EMBL" id="BOPF01000017">
    <property type="protein sequence ID" value="GIJ47799.1"/>
    <property type="molecule type" value="Genomic_DNA"/>
</dbReference>
<feature type="transmembrane region" description="Helical" evidence="2">
    <location>
        <begin position="21"/>
        <end position="44"/>
    </location>
</feature>
<organism evidence="3 4">
    <name type="scientific">Virgisporangium aliadipatigenens</name>
    <dbReference type="NCBI Taxonomy" id="741659"/>
    <lineage>
        <taxon>Bacteria</taxon>
        <taxon>Bacillati</taxon>
        <taxon>Actinomycetota</taxon>
        <taxon>Actinomycetes</taxon>
        <taxon>Micromonosporales</taxon>
        <taxon>Micromonosporaceae</taxon>
        <taxon>Virgisporangium</taxon>
    </lineage>
</organism>
<dbReference type="Proteomes" id="UP000619260">
    <property type="component" value="Unassembled WGS sequence"/>
</dbReference>
<name>A0A8J4DRL7_9ACTN</name>
<evidence type="ECO:0000313" key="4">
    <source>
        <dbReference type="Proteomes" id="UP000619260"/>
    </source>
</evidence>
<proteinExistence type="predicted"/>
<gene>
    <name evidence="3" type="ORF">Val02_46850</name>
</gene>
<dbReference type="RefSeq" id="WP_203901301.1">
    <property type="nucleotide sequence ID" value="NZ_BOPF01000017.1"/>
</dbReference>
<feature type="compositionally biased region" description="Low complexity" evidence="1">
    <location>
        <begin position="53"/>
        <end position="80"/>
    </location>
</feature>
<protein>
    <submittedName>
        <fullName evidence="3">Uncharacterized protein</fullName>
    </submittedName>
</protein>
<reference evidence="3" key="1">
    <citation type="submission" date="2021-01" db="EMBL/GenBank/DDBJ databases">
        <title>Whole genome shotgun sequence of Virgisporangium aliadipatigenens NBRC 105644.</title>
        <authorList>
            <person name="Komaki H."/>
            <person name="Tamura T."/>
        </authorList>
    </citation>
    <scope>NUCLEOTIDE SEQUENCE</scope>
    <source>
        <strain evidence="3">NBRC 105644</strain>
    </source>
</reference>
<comment type="caution">
    <text evidence="3">The sequence shown here is derived from an EMBL/GenBank/DDBJ whole genome shotgun (WGS) entry which is preliminary data.</text>
</comment>
<evidence type="ECO:0000256" key="1">
    <source>
        <dbReference type="SAM" id="MobiDB-lite"/>
    </source>
</evidence>
<evidence type="ECO:0000256" key="2">
    <source>
        <dbReference type="SAM" id="Phobius"/>
    </source>
</evidence>
<sequence length="208" mass="21624">MVTSTGRPQESHHSVRTRRTLALGALAVAVVIAAASASVAVLGFDMGRDRESAGPPAGAVASPSESAPAAPGGTFGPGAPSRSTGVQQSPEPPRPREVRLSKEIVSVDLDTDRSPAGVGADLTFQPTHLQAWDRALQVRGTGPPVNPDSCQASPGTWLYVVDAGQLTRGLMLCVRTDQDRYGTLTVTDVVPGRDTPLESVSFIYTLLG</sequence>
<evidence type="ECO:0000313" key="3">
    <source>
        <dbReference type="EMBL" id="GIJ47799.1"/>
    </source>
</evidence>
<keyword evidence="2" id="KW-1133">Transmembrane helix</keyword>
<feature type="region of interest" description="Disordered" evidence="1">
    <location>
        <begin position="51"/>
        <end position="99"/>
    </location>
</feature>
<dbReference type="AlphaFoldDB" id="A0A8J4DRL7"/>
<keyword evidence="2" id="KW-0472">Membrane</keyword>
<accession>A0A8J4DRL7</accession>
<keyword evidence="2" id="KW-0812">Transmembrane</keyword>
<keyword evidence="4" id="KW-1185">Reference proteome</keyword>